<comment type="caution">
    <text evidence="2">The sequence shown here is derived from an EMBL/GenBank/DDBJ whole genome shotgun (WGS) entry which is preliminary data.</text>
</comment>
<evidence type="ECO:0000313" key="3">
    <source>
        <dbReference type="Proteomes" id="UP001163850"/>
    </source>
</evidence>
<organism evidence="2 3">
    <name type="scientific">Lentinula detonsa</name>
    <dbReference type="NCBI Taxonomy" id="2804962"/>
    <lineage>
        <taxon>Eukaryota</taxon>
        <taxon>Fungi</taxon>
        <taxon>Dikarya</taxon>
        <taxon>Basidiomycota</taxon>
        <taxon>Agaricomycotina</taxon>
        <taxon>Agaricomycetes</taxon>
        <taxon>Agaricomycetidae</taxon>
        <taxon>Agaricales</taxon>
        <taxon>Marasmiineae</taxon>
        <taxon>Omphalotaceae</taxon>
        <taxon>Lentinula</taxon>
    </lineage>
</organism>
<sequence length="257" mass="29398">MHLGYLGLFETHLRKIWGINHEKKGGDGLEPMPDAKKISKGSLRHLLNEIRGNLPILRNILMEENKTALWYICFMLKLRTGLRTKQQLVDQILQWRSRCTPEDIPGVPLLNYDQVPDGWEDSTTPKNSDELSDSDASETSLSSSIPNSDKLPPVSRRAPSFNFNKDSDFDELKSKLLNLAFKAPSLTKPSKEVLQALCQDLNIAYNAQDTKKHLSTRLMIYRQENGADDDSHRSDVRYNKLKRRFEEIELSKATLMS</sequence>
<accession>A0AA38PM99</accession>
<gene>
    <name evidence="2" type="ORF">F5890DRAFT_1560812</name>
</gene>
<name>A0AA38PM99_9AGAR</name>
<dbReference type="AlphaFoldDB" id="A0AA38PM99"/>
<evidence type="ECO:0000256" key="1">
    <source>
        <dbReference type="SAM" id="MobiDB-lite"/>
    </source>
</evidence>
<dbReference type="Proteomes" id="UP001163850">
    <property type="component" value="Unassembled WGS sequence"/>
</dbReference>
<proteinExistence type="predicted"/>
<dbReference type="EMBL" id="MU803659">
    <property type="protein sequence ID" value="KAJ3978213.1"/>
    <property type="molecule type" value="Genomic_DNA"/>
</dbReference>
<evidence type="ECO:0000313" key="2">
    <source>
        <dbReference type="EMBL" id="KAJ3978213.1"/>
    </source>
</evidence>
<reference evidence="2" key="1">
    <citation type="submission" date="2022-08" db="EMBL/GenBank/DDBJ databases">
        <authorList>
            <consortium name="DOE Joint Genome Institute"/>
            <person name="Min B."/>
            <person name="Riley R."/>
            <person name="Sierra-Patev S."/>
            <person name="Naranjo-Ortiz M."/>
            <person name="Looney B."/>
            <person name="Konkel Z."/>
            <person name="Slot J.C."/>
            <person name="Sakamoto Y."/>
            <person name="Steenwyk J.L."/>
            <person name="Rokas A."/>
            <person name="Carro J."/>
            <person name="Camarero S."/>
            <person name="Ferreira P."/>
            <person name="Molpeceres G."/>
            <person name="Ruiz-Duenas F.J."/>
            <person name="Serrano A."/>
            <person name="Henrissat B."/>
            <person name="Drula E."/>
            <person name="Hughes K.W."/>
            <person name="Mata J.L."/>
            <person name="Ishikawa N.K."/>
            <person name="Vargas-Isla R."/>
            <person name="Ushijima S."/>
            <person name="Smith C.A."/>
            <person name="Ahrendt S."/>
            <person name="Andreopoulos W."/>
            <person name="He G."/>
            <person name="Labutti K."/>
            <person name="Lipzen A."/>
            <person name="Ng V."/>
            <person name="Sandor L."/>
            <person name="Barry K."/>
            <person name="Martinez A.T."/>
            <person name="Xiao Y."/>
            <person name="Gibbons J.G."/>
            <person name="Terashima K."/>
            <person name="Hibbett D.S."/>
            <person name="Grigoriev I.V."/>
        </authorList>
    </citation>
    <scope>NUCLEOTIDE SEQUENCE</scope>
    <source>
        <strain evidence="2">TFB7829</strain>
    </source>
</reference>
<protein>
    <submittedName>
        <fullName evidence="2">Uncharacterized protein</fullName>
    </submittedName>
</protein>
<feature type="region of interest" description="Disordered" evidence="1">
    <location>
        <begin position="107"/>
        <end position="157"/>
    </location>
</feature>
<feature type="non-terminal residue" evidence="2">
    <location>
        <position position="257"/>
    </location>
</feature>